<evidence type="ECO:0000256" key="8">
    <source>
        <dbReference type="ARBA" id="ARBA00023012"/>
    </source>
</evidence>
<accession>A0ABV0AIR5</accession>
<evidence type="ECO:0000313" key="12">
    <source>
        <dbReference type="EMBL" id="MEN3535213.1"/>
    </source>
</evidence>
<gene>
    <name evidence="12" type="ORF">AAH991_08905</name>
</gene>
<dbReference type="RefSeq" id="WP_346225275.1">
    <property type="nucleotide sequence ID" value="NZ_JBDJAW010000005.1"/>
</dbReference>
<evidence type="ECO:0000256" key="10">
    <source>
        <dbReference type="SAM" id="Phobius"/>
    </source>
</evidence>
<dbReference type="Proteomes" id="UP001447516">
    <property type="component" value="Unassembled WGS sequence"/>
</dbReference>
<dbReference type="Gene3D" id="1.20.5.1930">
    <property type="match status" value="1"/>
</dbReference>
<evidence type="ECO:0000256" key="2">
    <source>
        <dbReference type="ARBA" id="ARBA00012438"/>
    </source>
</evidence>
<dbReference type="SUPFAM" id="SSF55874">
    <property type="entry name" value="ATPase domain of HSP90 chaperone/DNA topoisomerase II/histidine kinase"/>
    <property type="match status" value="1"/>
</dbReference>
<reference evidence="12 13" key="1">
    <citation type="submission" date="2024-05" db="EMBL/GenBank/DDBJ databases">
        <title>Microbispora sp.ZYX-F-249.</title>
        <authorList>
            <person name="Xie H."/>
        </authorList>
    </citation>
    <scope>NUCLEOTIDE SEQUENCE [LARGE SCALE GENOMIC DNA]</scope>
    <source>
        <strain evidence="12 13">ZYX-F-249</strain>
    </source>
</reference>
<keyword evidence="4" id="KW-0808">Transferase</keyword>
<dbReference type="PANTHER" id="PTHR24421:SF10">
    <property type="entry name" value="NITRATE_NITRITE SENSOR PROTEIN NARQ"/>
    <property type="match status" value="1"/>
</dbReference>
<dbReference type="Pfam" id="PF07730">
    <property type="entry name" value="HisKA_3"/>
    <property type="match status" value="1"/>
</dbReference>
<evidence type="ECO:0000256" key="7">
    <source>
        <dbReference type="ARBA" id="ARBA00022840"/>
    </source>
</evidence>
<keyword evidence="7" id="KW-0067">ATP-binding</keyword>
<dbReference type="SMART" id="SM00387">
    <property type="entry name" value="HATPase_c"/>
    <property type="match status" value="1"/>
</dbReference>
<keyword evidence="5" id="KW-0547">Nucleotide-binding</keyword>
<feature type="transmembrane region" description="Helical" evidence="10">
    <location>
        <begin position="119"/>
        <end position="138"/>
    </location>
</feature>
<feature type="transmembrane region" description="Helical" evidence="10">
    <location>
        <begin position="79"/>
        <end position="99"/>
    </location>
</feature>
<evidence type="ECO:0000256" key="9">
    <source>
        <dbReference type="SAM" id="MobiDB-lite"/>
    </source>
</evidence>
<evidence type="ECO:0000256" key="1">
    <source>
        <dbReference type="ARBA" id="ARBA00000085"/>
    </source>
</evidence>
<keyword evidence="10" id="KW-0472">Membrane</keyword>
<evidence type="ECO:0000256" key="4">
    <source>
        <dbReference type="ARBA" id="ARBA00022679"/>
    </source>
</evidence>
<dbReference type="InterPro" id="IPR036890">
    <property type="entry name" value="HATPase_C_sf"/>
</dbReference>
<dbReference type="Gene3D" id="3.30.565.10">
    <property type="entry name" value="Histidine kinase-like ATPase, C-terminal domain"/>
    <property type="match status" value="1"/>
</dbReference>
<dbReference type="InterPro" id="IPR003594">
    <property type="entry name" value="HATPase_dom"/>
</dbReference>
<dbReference type="InterPro" id="IPR050482">
    <property type="entry name" value="Sensor_HK_TwoCompSys"/>
</dbReference>
<feature type="transmembrane region" description="Helical" evidence="10">
    <location>
        <begin position="54"/>
        <end position="72"/>
    </location>
</feature>
<evidence type="ECO:0000313" key="13">
    <source>
        <dbReference type="Proteomes" id="UP001447516"/>
    </source>
</evidence>
<dbReference type="CDD" id="cd16917">
    <property type="entry name" value="HATPase_UhpB-NarQ-NarX-like"/>
    <property type="match status" value="1"/>
</dbReference>
<name>A0ABV0AIR5_9ACTN</name>
<evidence type="ECO:0000259" key="11">
    <source>
        <dbReference type="SMART" id="SM00387"/>
    </source>
</evidence>
<comment type="catalytic activity">
    <reaction evidence="1">
        <text>ATP + protein L-histidine = ADP + protein N-phospho-L-histidine.</text>
        <dbReference type="EC" id="2.7.13.3"/>
    </reaction>
</comment>
<evidence type="ECO:0000256" key="3">
    <source>
        <dbReference type="ARBA" id="ARBA00022553"/>
    </source>
</evidence>
<feature type="domain" description="Histidine kinase/HSP90-like ATPase" evidence="11">
    <location>
        <begin position="310"/>
        <end position="407"/>
    </location>
</feature>
<evidence type="ECO:0000256" key="6">
    <source>
        <dbReference type="ARBA" id="ARBA00022777"/>
    </source>
</evidence>
<dbReference type="EMBL" id="JBDJAW010000005">
    <property type="protein sequence ID" value="MEN3535213.1"/>
    <property type="molecule type" value="Genomic_DNA"/>
</dbReference>
<keyword evidence="10" id="KW-0812">Transmembrane</keyword>
<dbReference type="Pfam" id="PF02518">
    <property type="entry name" value="HATPase_c"/>
    <property type="match status" value="1"/>
</dbReference>
<dbReference type="EC" id="2.7.13.3" evidence="2"/>
<keyword evidence="13" id="KW-1185">Reference proteome</keyword>
<feature type="region of interest" description="Disordered" evidence="9">
    <location>
        <begin position="1"/>
        <end position="25"/>
    </location>
</feature>
<comment type="caution">
    <text evidence="12">The sequence shown here is derived from an EMBL/GenBank/DDBJ whole genome shotgun (WGS) entry which is preliminary data.</text>
</comment>
<feature type="transmembrane region" description="Helical" evidence="10">
    <location>
        <begin position="158"/>
        <end position="178"/>
    </location>
</feature>
<organism evidence="12 13">
    <name type="scientific">Microbispora maris</name>
    <dbReference type="NCBI Taxonomy" id="3144104"/>
    <lineage>
        <taxon>Bacteria</taxon>
        <taxon>Bacillati</taxon>
        <taxon>Actinomycetota</taxon>
        <taxon>Actinomycetes</taxon>
        <taxon>Streptosporangiales</taxon>
        <taxon>Streptosporangiaceae</taxon>
        <taxon>Microbispora</taxon>
    </lineage>
</organism>
<keyword evidence="3" id="KW-0597">Phosphoprotein</keyword>
<dbReference type="PANTHER" id="PTHR24421">
    <property type="entry name" value="NITRATE/NITRITE SENSOR PROTEIN NARX-RELATED"/>
    <property type="match status" value="1"/>
</dbReference>
<dbReference type="InterPro" id="IPR011712">
    <property type="entry name" value="Sig_transdc_His_kin_sub3_dim/P"/>
</dbReference>
<keyword evidence="6 12" id="KW-0418">Kinase</keyword>
<evidence type="ECO:0000256" key="5">
    <source>
        <dbReference type="ARBA" id="ARBA00022741"/>
    </source>
</evidence>
<sequence length="412" mass="43887">MPFLAPPEAPASRRSGARRRPTGRLGPPRVADVALVLLAWLLSQPGVGAHAGPAGLAVQLFASAVASIALLWRRERTFAVLAVNLVCVLSITCYSPHPVLPGAFAVALYSTGRHLRARLAWPAAAVAGLSYSGVLVALHSMDMAILSRDAGGRFSTAVVFAGLLLIPILLLVAVGQVIRLRHELKERSKEALATAAVRAERARIARELHDVVVHHVTTMSVLIGGARVTLRNDCAAAEDALTRAETSGRDAVEELRHLLHVLRAEDARRPHTEDHAAGVDALPNLVRRLRETGQKIGLDVMGRRFTLPASTEHAVYRIVQEALTNTRKHAGGADASVVVRYRPDSIEVRVSDSGPAVRKPGTRNAAMTGGLGLIGMAERVALCGGELHAGPTAEGGFHIHARIPVDKGARRR</sequence>
<proteinExistence type="predicted"/>
<dbReference type="GO" id="GO:0016301">
    <property type="term" value="F:kinase activity"/>
    <property type="evidence" value="ECO:0007669"/>
    <property type="project" value="UniProtKB-KW"/>
</dbReference>
<keyword evidence="10" id="KW-1133">Transmembrane helix</keyword>
<keyword evidence="8" id="KW-0902">Two-component regulatory system</keyword>
<protein>
    <recommendedName>
        <fullName evidence="2">histidine kinase</fullName>
        <ecNumber evidence="2">2.7.13.3</ecNumber>
    </recommendedName>
</protein>